<keyword evidence="1" id="KW-0819">tRNA processing</keyword>
<comment type="function">
    <text evidence="4">Responsible for synthesis of pseudouridine from uracil-65 in transfer RNAs.</text>
</comment>
<dbReference type="GO" id="GO:0000455">
    <property type="term" value="P:enzyme-directed rRNA pseudouridine synthesis"/>
    <property type="evidence" value="ECO:0007669"/>
    <property type="project" value="TreeGrafter"/>
</dbReference>
<dbReference type="eggNOG" id="COG0564">
    <property type="taxonomic scope" value="Bacteria"/>
</dbReference>
<dbReference type="PANTHER" id="PTHR21600:SF56">
    <property type="entry name" value="TRNA PSEUDOURIDINE SYNTHASE C"/>
    <property type="match status" value="1"/>
</dbReference>
<dbReference type="InterPro" id="IPR006145">
    <property type="entry name" value="PsdUridine_synth_RsuA/RluA"/>
</dbReference>
<organism evidence="11 12">
    <name type="scientific">Catenovulum agarivorans DS-2</name>
    <dbReference type="NCBI Taxonomy" id="1328313"/>
    <lineage>
        <taxon>Bacteria</taxon>
        <taxon>Pseudomonadati</taxon>
        <taxon>Pseudomonadota</taxon>
        <taxon>Gammaproteobacteria</taxon>
        <taxon>Alteromonadales</taxon>
        <taxon>Alteromonadaceae</taxon>
        <taxon>Catenovulum</taxon>
    </lineage>
</organism>
<accession>W7QHA3</accession>
<dbReference type="Pfam" id="PF00849">
    <property type="entry name" value="PseudoU_synth_2"/>
    <property type="match status" value="1"/>
</dbReference>
<dbReference type="SUPFAM" id="SSF55120">
    <property type="entry name" value="Pseudouridine synthase"/>
    <property type="match status" value="1"/>
</dbReference>
<gene>
    <name evidence="11" type="ORF">DS2_01370</name>
</gene>
<keyword evidence="12" id="KW-1185">Reference proteome</keyword>
<evidence type="ECO:0000256" key="3">
    <source>
        <dbReference type="ARBA" id="ARBA00036607"/>
    </source>
</evidence>
<dbReference type="OrthoDB" id="9785808at2"/>
<dbReference type="PATRIC" id="fig|1328313.3.peg.286"/>
<keyword evidence="2" id="KW-0413">Isomerase</keyword>
<evidence type="ECO:0000256" key="9">
    <source>
        <dbReference type="ARBA" id="ARBA00043049"/>
    </source>
</evidence>
<evidence type="ECO:0000256" key="8">
    <source>
        <dbReference type="ARBA" id="ARBA00041975"/>
    </source>
</evidence>
<dbReference type="RefSeq" id="WP_035012790.1">
    <property type="nucleotide sequence ID" value="NZ_ARZY01000001.1"/>
</dbReference>
<dbReference type="Gene3D" id="3.30.2350.10">
    <property type="entry name" value="Pseudouridine synthase"/>
    <property type="match status" value="1"/>
</dbReference>
<dbReference type="AlphaFoldDB" id="W7QHA3"/>
<dbReference type="Proteomes" id="UP000019276">
    <property type="component" value="Unassembled WGS sequence"/>
</dbReference>
<dbReference type="InterPro" id="IPR006224">
    <property type="entry name" value="PsdUridine_synth_RluA-like_CS"/>
</dbReference>
<evidence type="ECO:0000256" key="6">
    <source>
        <dbReference type="ARBA" id="ARBA00040675"/>
    </source>
</evidence>
<comment type="caution">
    <text evidence="11">The sequence shown here is derived from an EMBL/GenBank/DDBJ whole genome shotgun (WGS) entry which is preliminary data.</text>
</comment>
<sequence>MLEILYQDEHLVAVNKPSGLLVHRSLIDKHETQFAMQMVRDQIGQYVYPVHRLDRPTSGVLLMALSSETAKLVCAVIEARKMSKTYYAITRGHTPEQGIIDKALVEQPDKISDKKMQLNPPAKEAITQFETLAKSTLDIEINRYPQSRFSLVKLMPIHGRKHQIRRHLAHLRHPILGDVNYGDNKYNRYLRQQLNQFRLALHAAKVEIPHPITGEMLTITAGFDQGFQQILQLTQLPMIDERNL</sequence>
<dbReference type="EMBL" id="ARZY01000001">
    <property type="protein sequence ID" value="EWH12329.1"/>
    <property type="molecule type" value="Genomic_DNA"/>
</dbReference>
<reference evidence="11 12" key="1">
    <citation type="journal article" date="2014" name="Genome Announc.">
        <title>Draft Genome Sequence of the Agar-Degrading Bacterium Catenovulum sp. Strain DS-2, Isolated from Intestines of Haliotis diversicolor.</title>
        <authorList>
            <person name="Shan D."/>
            <person name="Li X."/>
            <person name="Gu Z."/>
            <person name="Wei G."/>
            <person name="Gao Z."/>
            <person name="Shao Z."/>
        </authorList>
    </citation>
    <scope>NUCLEOTIDE SEQUENCE [LARGE SCALE GENOMIC DNA]</scope>
    <source>
        <strain evidence="11 12">DS-2</strain>
    </source>
</reference>
<evidence type="ECO:0000313" key="11">
    <source>
        <dbReference type="EMBL" id="EWH12329.1"/>
    </source>
</evidence>
<name>W7QHA3_9ALTE</name>
<dbReference type="GO" id="GO:0003723">
    <property type="term" value="F:RNA binding"/>
    <property type="evidence" value="ECO:0007669"/>
    <property type="project" value="InterPro"/>
</dbReference>
<dbReference type="PANTHER" id="PTHR21600">
    <property type="entry name" value="MITOCHONDRIAL RNA PSEUDOURIDINE SYNTHASE"/>
    <property type="match status" value="1"/>
</dbReference>
<dbReference type="GO" id="GO:0008033">
    <property type="term" value="P:tRNA processing"/>
    <property type="evidence" value="ECO:0007669"/>
    <property type="project" value="UniProtKB-KW"/>
</dbReference>
<evidence type="ECO:0000256" key="5">
    <source>
        <dbReference type="ARBA" id="ARBA00038943"/>
    </source>
</evidence>
<dbReference type="InterPro" id="IPR050188">
    <property type="entry name" value="RluA_PseudoU_synthase"/>
</dbReference>
<dbReference type="PROSITE" id="PS01129">
    <property type="entry name" value="PSI_RLU"/>
    <property type="match status" value="1"/>
</dbReference>
<evidence type="ECO:0000256" key="2">
    <source>
        <dbReference type="ARBA" id="ARBA00023235"/>
    </source>
</evidence>
<dbReference type="NCBIfam" id="NF008321">
    <property type="entry name" value="PRK11112.1"/>
    <property type="match status" value="1"/>
</dbReference>
<dbReference type="STRING" id="1328313.DS2_01370"/>
<evidence type="ECO:0000256" key="7">
    <source>
        <dbReference type="ARBA" id="ARBA00041803"/>
    </source>
</evidence>
<feature type="domain" description="Pseudouridine synthase RsuA/RluA-like" evidence="10">
    <location>
        <begin position="10"/>
        <end position="170"/>
    </location>
</feature>
<dbReference type="GO" id="GO:0160149">
    <property type="term" value="F:tRNA pseudouridine(65) synthase activity"/>
    <property type="evidence" value="ECO:0007669"/>
    <property type="project" value="UniProtKB-EC"/>
</dbReference>
<protein>
    <recommendedName>
        <fullName evidence="6">tRNA pseudouridine synthase C</fullName>
        <ecNumber evidence="5">5.4.99.26</ecNumber>
    </recommendedName>
    <alternativeName>
        <fullName evidence="8">tRNA pseudouridine(65) synthase</fullName>
    </alternativeName>
    <alternativeName>
        <fullName evidence="9">tRNA pseudouridylate synthase C</fullName>
    </alternativeName>
    <alternativeName>
        <fullName evidence="7">tRNA-uridine isomerase C</fullName>
    </alternativeName>
</protein>
<proteinExistence type="predicted"/>
<evidence type="ECO:0000256" key="4">
    <source>
        <dbReference type="ARBA" id="ARBA00037670"/>
    </source>
</evidence>
<dbReference type="EC" id="5.4.99.26" evidence="5"/>
<evidence type="ECO:0000256" key="1">
    <source>
        <dbReference type="ARBA" id="ARBA00022694"/>
    </source>
</evidence>
<comment type="catalytic activity">
    <reaction evidence="3">
        <text>uridine(65) in tRNA = pseudouridine(65) in tRNA</text>
        <dbReference type="Rhea" id="RHEA:42536"/>
        <dbReference type="Rhea" id="RHEA-COMP:10103"/>
        <dbReference type="Rhea" id="RHEA-COMP:10104"/>
        <dbReference type="ChEBI" id="CHEBI:65314"/>
        <dbReference type="ChEBI" id="CHEBI:65315"/>
        <dbReference type="EC" id="5.4.99.26"/>
    </reaction>
</comment>
<evidence type="ECO:0000259" key="10">
    <source>
        <dbReference type="Pfam" id="PF00849"/>
    </source>
</evidence>
<evidence type="ECO:0000313" key="12">
    <source>
        <dbReference type="Proteomes" id="UP000019276"/>
    </source>
</evidence>
<dbReference type="InterPro" id="IPR020103">
    <property type="entry name" value="PsdUridine_synth_cat_dom_sf"/>
</dbReference>